<dbReference type="SUPFAM" id="SSF53649">
    <property type="entry name" value="Alkaline phosphatase-like"/>
    <property type="match status" value="1"/>
</dbReference>
<dbReference type="VEuPathDB" id="AmoebaDB:DICPUDRAFT_51759"/>
<evidence type="ECO:0000256" key="1">
    <source>
        <dbReference type="SAM" id="Phobius"/>
    </source>
</evidence>
<evidence type="ECO:0000313" key="4">
    <source>
        <dbReference type="Proteomes" id="UP000001064"/>
    </source>
</evidence>
<keyword evidence="2" id="KW-0732">Signal</keyword>
<dbReference type="PANTHER" id="PTHR13351:SF1">
    <property type="entry name" value="RENIN RECEPTOR"/>
    <property type="match status" value="1"/>
</dbReference>
<reference evidence="4" key="1">
    <citation type="journal article" date="2011" name="Genome Biol.">
        <title>Comparative genomics of the social amoebae Dictyostelium discoideum and Dictyostelium purpureum.</title>
        <authorList>
            <consortium name="US DOE Joint Genome Institute (JGI-PGF)"/>
            <person name="Sucgang R."/>
            <person name="Kuo A."/>
            <person name="Tian X."/>
            <person name="Salerno W."/>
            <person name="Parikh A."/>
            <person name="Feasley C.L."/>
            <person name="Dalin E."/>
            <person name="Tu H."/>
            <person name="Huang E."/>
            <person name="Barry K."/>
            <person name="Lindquist E."/>
            <person name="Shapiro H."/>
            <person name="Bruce D."/>
            <person name="Schmutz J."/>
            <person name="Salamov A."/>
            <person name="Fey P."/>
            <person name="Gaudet P."/>
            <person name="Anjard C."/>
            <person name="Babu M.M."/>
            <person name="Basu S."/>
            <person name="Bushmanova Y."/>
            <person name="van der Wel H."/>
            <person name="Katoh-Kurasawa M."/>
            <person name="Dinh C."/>
            <person name="Coutinho P.M."/>
            <person name="Saito T."/>
            <person name="Elias M."/>
            <person name="Schaap P."/>
            <person name="Kay R.R."/>
            <person name="Henrissat B."/>
            <person name="Eichinger L."/>
            <person name="Rivero F."/>
            <person name="Putnam N.H."/>
            <person name="West C.M."/>
            <person name="Loomis W.F."/>
            <person name="Chisholm R.L."/>
            <person name="Shaulsky G."/>
            <person name="Strassmann J.E."/>
            <person name="Queller D.C."/>
            <person name="Kuspa A."/>
            <person name="Grigoriev I.V."/>
        </authorList>
    </citation>
    <scope>NUCLEOTIDE SEQUENCE [LARGE SCALE GENOMIC DNA]</scope>
    <source>
        <strain evidence="4">QSDP1</strain>
    </source>
</reference>
<dbReference type="GeneID" id="10510564"/>
<dbReference type="InParanoid" id="F1A596"/>
<dbReference type="Gene3D" id="3.40.720.10">
    <property type="entry name" value="Alkaline Phosphatase, subunit A"/>
    <property type="match status" value="1"/>
</dbReference>
<organism evidence="3 4">
    <name type="scientific">Dictyostelium purpureum</name>
    <name type="common">Slime mold</name>
    <dbReference type="NCBI Taxonomy" id="5786"/>
    <lineage>
        <taxon>Eukaryota</taxon>
        <taxon>Amoebozoa</taxon>
        <taxon>Evosea</taxon>
        <taxon>Eumycetozoa</taxon>
        <taxon>Dictyostelia</taxon>
        <taxon>Dictyosteliales</taxon>
        <taxon>Dictyosteliaceae</taxon>
        <taxon>Dictyostelium</taxon>
    </lineage>
</organism>
<dbReference type="OrthoDB" id="18158at2759"/>
<sequence length="524" mass="57854">MRLLLLLLVLSVVVSATFVDLKSGQIVVKPKAKQNSQLFLKGSVFENNDIKNIYDTQVSNLVSNVMGLLPLNSENAEFELPNVSVFNKPKLNLFFSVESVSKDDLVNSKILNSESMINIKSNYFTQDTVSELNTIVTGVSPSSHGIPSSSWLNPTGKKTNAFESNKSNAPNLAYLVNSSFNGKSLIISQSASKKLASSTGVNVDISNGIYEQSDIYTYSLRPTGSFLPINHVRKNNKLSLSNKEIETFLYTKEFQQFILPSGWKASMNSGIFSVSDSNGNIVKIDYDTFESSVILSELAAVFNTVKMIKSDAHFKQLALDSVPDFISFDFSSIASIRQKDGASSTLFKFALAMIEQTIESTYTQLSGIYGERVACEIVTLAPTSQLSQNQIDAIEEIVGEKTYDIEETLPHIYLLPKFGDKAAEVCEQLKASLKDLSVQCNTHSALPIHMLETEIEDDTPVIPTNNNGTMTQTQITNKIAAFQILLFFPIVMTIFVVGGILLIMVISSDAQKDTLLYRSTERRY</sequence>
<dbReference type="Proteomes" id="UP000001064">
    <property type="component" value="Unassembled WGS sequence"/>
</dbReference>
<dbReference type="KEGG" id="dpp:DICPUDRAFT_51759"/>
<dbReference type="EMBL" id="GL871580">
    <property type="protein sequence ID" value="EGC28636.1"/>
    <property type="molecule type" value="Genomic_DNA"/>
</dbReference>
<keyword evidence="1" id="KW-0812">Transmembrane</keyword>
<proteinExistence type="predicted"/>
<feature type="transmembrane region" description="Helical" evidence="1">
    <location>
        <begin position="480"/>
        <end position="506"/>
    </location>
</feature>
<feature type="signal peptide" evidence="2">
    <location>
        <begin position="1"/>
        <end position="16"/>
    </location>
</feature>
<dbReference type="FunFam" id="3.40.720.10:FF:000189">
    <property type="entry name" value="Uncharacterized protein"/>
    <property type="match status" value="1"/>
</dbReference>
<accession>F1A596</accession>
<keyword evidence="1" id="KW-1133">Transmembrane helix</keyword>
<evidence type="ECO:0000256" key="2">
    <source>
        <dbReference type="SAM" id="SignalP"/>
    </source>
</evidence>
<keyword evidence="1" id="KW-0472">Membrane</keyword>
<keyword evidence="4" id="KW-1185">Reference proteome</keyword>
<dbReference type="OMA" id="QVAAFQI"/>
<feature type="chain" id="PRO_5003265615" evidence="2">
    <location>
        <begin position="17"/>
        <end position="524"/>
    </location>
</feature>
<evidence type="ECO:0000313" key="3">
    <source>
        <dbReference type="EMBL" id="EGC28636.1"/>
    </source>
</evidence>
<dbReference type="GO" id="GO:0009897">
    <property type="term" value="C:external side of plasma membrane"/>
    <property type="evidence" value="ECO:0000318"/>
    <property type="project" value="GO_Central"/>
</dbReference>
<dbReference type="InterPro" id="IPR012493">
    <property type="entry name" value="Renin_rcpt"/>
</dbReference>
<protein>
    <submittedName>
        <fullName evidence="3">Uncharacterized protein</fullName>
    </submittedName>
</protein>
<dbReference type="PANTHER" id="PTHR13351">
    <property type="entry name" value="RENIN RECEPTOR"/>
    <property type="match status" value="1"/>
</dbReference>
<dbReference type="InterPro" id="IPR017850">
    <property type="entry name" value="Alkaline_phosphatase_core_sf"/>
</dbReference>
<dbReference type="RefSeq" id="XP_003294841.1">
    <property type="nucleotide sequence ID" value="XM_003294793.1"/>
</dbReference>
<dbReference type="eggNOG" id="ENOG502SYKV">
    <property type="taxonomic scope" value="Eukaryota"/>
</dbReference>
<name>F1A596_DICPU</name>
<dbReference type="InterPro" id="IPR002591">
    <property type="entry name" value="Phosphodiest/P_Trfase"/>
</dbReference>
<dbReference type="AlphaFoldDB" id="F1A596"/>
<dbReference type="GO" id="GO:0038023">
    <property type="term" value="F:signaling receptor activity"/>
    <property type="evidence" value="ECO:0007669"/>
    <property type="project" value="InterPro"/>
</dbReference>
<dbReference type="Pfam" id="PF01663">
    <property type="entry name" value="Phosphodiest"/>
    <property type="match status" value="1"/>
</dbReference>
<gene>
    <name evidence="3" type="ORF">DICPUDRAFT_51759</name>
</gene>